<evidence type="ECO:0000256" key="2">
    <source>
        <dbReference type="ARBA" id="ARBA00012286"/>
    </source>
</evidence>
<dbReference type="InterPro" id="IPR001518">
    <property type="entry name" value="Arginosuc_synth"/>
</dbReference>
<evidence type="ECO:0000256" key="5">
    <source>
        <dbReference type="ARBA" id="ARBA00022605"/>
    </source>
</evidence>
<dbReference type="RefSeq" id="WP_250724250.1">
    <property type="nucleotide sequence ID" value="NZ_CP098400.1"/>
</dbReference>
<dbReference type="Gene3D" id="3.40.50.620">
    <property type="entry name" value="HUPs"/>
    <property type="match status" value="1"/>
</dbReference>
<evidence type="ECO:0000256" key="1">
    <source>
        <dbReference type="ARBA" id="ARBA00004967"/>
    </source>
</evidence>
<comment type="pathway">
    <text evidence="1">Amino-acid biosynthesis; L-arginine biosynthesis; L-arginine from L-ornithine and carbamoyl phosphate: step 2/3.</text>
</comment>
<dbReference type="SUPFAM" id="SSF69864">
    <property type="entry name" value="Argininosuccinate synthetase, C-terminal domain"/>
    <property type="match status" value="1"/>
</dbReference>
<dbReference type="GO" id="GO:0005737">
    <property type="term" value="C:cytoplasm"/>
    <property type="evidence" value="ECO:0007669"/>
    <property type="project" value="TreeGrafter"/>
</dbReference>
<dbReference type="GO" id="GO:0000050">
    <property type="term" value="P:urea cycle"/>
    <property type="evidence" value="ECO:0007669"/>
    <property type="project" value="TreeGrafter"/>
</dbReference>
<keyword evidence="6" id="KW-0547">Nucleotide-binding</keyword>
<evidence type="ECO:0000256" key="7">
    <source>
        <dbReference type="ARBA" id="ARBA00022840"/>
    </source>
</evidence>
<sequence length="402" mass="45089">MKERVVVAYSGGLDTSYCVKYLAKEKNLEIYTAIANTGGFSVDELSDIERKAYELGVAKHVAIDVTDVYYNKCIRYMVYGNVLKHNTYPLSVSSERIFQALAIVDYARKVGAKYIAHGSTGAGNDQVRFDLTFQVLAPDIEIITPIRDQVISREDEIAYLKKEGVVRDWSKMAYSINKGLWGTSIGGKETLTSDKALPSDAYPSQPVKEGSERLELGFDKGELSSVNGKTFASKVDAIREVERIGSAWAIGRDIHVGDTIIGIKGRVGFESAAPQLILKAHHLLEKHTLTKWQMYWKEQISNWYGMMLHDGMYLEPVMRDLEAFLESTQQNVTGKVYLELHPYYFNMVGIDSAHDLMKSGFGDYGEVNKAWNGDDVKGFTKIISNSLKIYNKVNKGKLDINQ</sequence>
<keyword evidence="4" id="KW-0436">Ligase</keyword>
<evidence type="ECO:0000256" key="6">
    <source>
        <dbReference type="ARBA" id="ARBA00022741"/>
    </source>
</evidence>
<dbReference type="EMBL" id="CP098400">
    <property type="protein sequence ID" value="URW80133.1"/>
    <property type="molecule type" value="Genomic_DNA"/>
</dbReference>
<accession>A0A9J6ZR49</accession>
<dbReference type="GO" id="GO:0005524">
    <property type="term" value="F:ATP binding"/>
    <property type="evidence" value="ECO:0007669"/>
    <property type="project" value="UniProtKB-KW"/>
</dbReference>
<evidence type="ECO:0000256" key="4">
    <source>
        <dbReference type="ARBA" id="ARBA00022598"/>
    </source>
</evidence>
<keyword evidence="7" id="KW-0067">ATP-binding</keyword>
<reference evidence="10" key="1">
    <citation type="submission" date="2022-05" db="EMBL/GenBank/DDBJ databases">
        <authorList>
            <person name="Sun X."/>
        </authorList>
    </citation>
    <scope>NUCLEOTIDE SEQUENCE</scope>
    <source>
        <strain evidence="10">Ai-910</strain>
    </source>
</reference>
<dbReference type="PANTHER" id="PTHR11587:SF2">
    <property type="entry name" value="ARGININOSUCCINATE SYNTHASE"/>
    <property type="match status" value="1"/>
</dbReference>
<dbReference type="InterPro" id="IPR018223">
    <property type="entry name" value="Arginosuc_synth_CS"/>
</dbReference>
<evidence type="ECO:0000259" key="8">
    <source>
        <dbReference type="Pfam" id="PF00764"/>
    </source>
</evidence>
<proteinExistence type="predicted"/>
<dbReference type="PROSITE" id="PS00564">
    <property type="entry name" value="ARGININOSUCCIN_SYN_1"/>
    <property type="match status" value="1"/>
</dbReference>
<dbReference type="GO" id="GO:0000053">
    <property type="term" value="P:argininosuccinate metabolic process"/>
    <property type="evidence" value="ECO:0007669"/>
    <property type="project" value="TreeGrafter"/>
</dbReference>
<organism evidence="10 11">
    <name type="scientific">Xiashengella succiniciproducens</name>
    <dbReference type="NCBI Taxonomy" id="2949635"/>
    <lineage>
        <taxon>Bacteria</taxon>
        <taxon>Pseudomonadati</taxon>
        <taxon>Bacteroidota</taxon>
        <taxon>Bacteroidia</taxon>
        <taxon>Marinilabiliales</taxon>
        <taxon>Marinilabiliaceae</taxon>
        <taxon>Xiashengella</taxon>
    </lineage>
</organism>
<gene>
    <name evidence="10" type="ORF">M9189_02000</name>
</gene>
<feature type="domain" description="Arginosuccinate synthase C-terminal" evidence="9">
    <location>
        <begin position="174"/>
        <end position="390"/>
    </location>
</feature>
<keyword evidence="11" id="KW-1185">Reference proteome</keyword>
<dbReference type="InterPro" id="IPR023434">
    <property type="entry name" value="Arginosuc_synth_type_1_subfam"/>
</dbReference>
<feature type="domain" description="Arginosuccinate synthase-like N-terminal" evidence="8">
    <location>
        <begin position="4"/>
        <end position="165"/>
    </location>
</feature>
<evidence type="ECO:0000256" key="3">
    <source>
        <dbReference type="ARBA" id="ARBA00022571"/>
    </source>
</evidence>
<dbReference type="GO" id="GO:0004055">
    <property type="term" value="F:argininosuccinate synthase activity"/>
    <property type="evidence" value="ECO:0007669"/>
    <property type="project" value="UniProtKB-EC"/>
</dbReference>
<evidence type="ECO:0000313" key="11">
    <source>
        <dbReference type="Proteomes" id="UP001056426"/>
    </source>
</evidence>
<evidence type="ECO:0000259" key="9">
    <source>
        <dbReference type="Pfam" id="PF20979"/>
    </source>
</evidence>
<dbReference type="InterPro" id="IPR024074">
    <property type="entry name" value="AS_cat/multimer_dom_body"/>
</dbReference>
<dbReference type="SUPFAM" id="SSF52402">
    <property type="entry name" value="Adenine nucleotide alpha hydrolases-like"/>
    <property type="match status" value="1"/>
</dbReference>
<dbReference type="PANTHER" id="PTHR11587">
    <property type="entry name" value="ARGININOSUCCINATE SYNTHASE"/>
    <property type="match status" value="1"/>
</dbReference>
<dbReference type="InterPro" id="IPR014729">
    <property type="entry name" value="Rossmann-like_a/b/a_fold"/>
</dbReference>
<dbReference type="Proteomes" id="UP001056426">
    <property type="component" value="Chromosome"/>
</dbReference>
<dbReference type="InterPro" id="IPR048267">
    <property type="entry name" value="Arginosuc_syn_N"/>
</dbReference>
<dbReference type="Gene3D" id="3.90.1260.10">
    <property type="entry name" value="Argininosuccinate synthetase, chain A, domain 2"/>
    <property type="match status" value="1"/>
</dbReference>
<name>A0A9J6ZR49_9BACT</name>
<dbReference type="Pfam" id="PF20979">
    <property type="entry name" value="Arginosuc_syn_C"/>
    <property type="match status" value="1"/>
</dbReference>
<reference evidence="10" key="2">
    <citation type="submission" date="2022-06" db="EMBL/GenBank/DDBJ databases">
        <title>Xiashengella guii gen. nov. sp. nov., a bacterium isolated form anaerobic digestion tank.</title>
        <authorList>
            <person name="Huang H."/>
        </authorList>
    </citation>
    <scope>NUCLEOTIDE SEQUENCE</scope>
    <source>
        <strain evidence="10">Ai-910</strain>
    </source>
</reference>
<dbReference type="KEGG" id="alkq:M9189_02000"/>
<dbReference type="EC" id="6.3.4.5" evidence="2"/>
<dbReference type="CDD" id="cd01999">
    <property type="entry name" value="ASS"/>
    <property type="match status" value="1"/>
</dbReference>
<protein>
    <recommendedName>
        <fullName evidence="2">argininosuccinate synthase</fullName>
        <ecNumber evidence="2">6.3.4.5</ecNumber>
    </recommendedName>
</protein>
<evidence type="ECO:0000313" key="10">
    <source>
        <dbReference type="EMBL" id="URW80133.1"/>
    </source>
</evidence>
<dbReference type="FunFam" id="3.40.50.620:FF:000019">
    <property type="entry name" value="Argininosuccinate synthase"/>
    <property type="match status" value="1"/>
</dbReference>
<dbReference type="GO" id="GO:0006526">
    <property type="term" value="P:L-arginine biosynthetic process"/>
    <property type="evidence" value="ECO:0007669"/>
    <property type="project" value="UniProtKB-KW"/>
</dbReference>
<dbReference type="InterPro" id="IPR048268">
    <property type="entry name" value="Arginosuc_syn_C"/>
</dbReference>
<dbReference type="AlphaFoldDB" id="A0A9J6ZR49"/>
<keyword evidence="5" id="KW-0028">Amino-acid biosynthesis</keyword>
<dbReference type="Pfam" id="PF00764">
    <property type="entry name" value="Arginosuc_synth"/>
    <property type="match status" value="1"/>
</dbReference>
<keyword evidence="3" id="KW-0055">Arginine biosynthesis</keyword>